<dbReference type="Gene3D" id="3.40.50.200">
    <property type="entry name" value="Peptidase S8/S53 domain"/>
    <property type="match status" value="1"/>
</dbReference>
<evidence type="ECO:0000259" key="5">
    <source>
        <dbReference type="Pfam" id="PF04151"/>
    </source>
</evidence>
<dbReference type="Pfam" id="PF00082">
    <property type="entry name" value="Peptidase_S8"/>
    <property type="match status" value="1"/>
</dbReference>
<sequence>MMNKNGVYIMNFSYNHIAGTSLYNSELNNLNTTAKNVDLEVIRQPENILVFSAGNDNDEKLEKNRYINGQQLSLNSIVVGSHDRLLIRSSFSSYLTKGRTVDLLANGERYFNEDIKEMWYGTSFSAPFVTGVISLLKDKYPYIFDEGHDSIIAKSIIHTSSKNKNRFINQTGLNEDGVGALDASKCDESIKSLVYLKFRNSEPENKNKNIYNFDSKLIDIKTVYLEKNDTVRGDISWLWDGKTHTNGDAYINDFDLYLYDEDGNEIAKSNSSNINSEFIRYTAQKDGNYTFKIKYFKNINESDIYKNSKRETDVAFTATVEGIEHE</sequence>
<dbReference type="RefSeq" id="WP_305938003.1">
    <property type="nucleotide sequence ID" value="NZ_CP132191.1"/>
</dbReference>
<gene>
    <name evidence="6" type="ORF">Q8852_00140</name>
</gene>
<keyword evidence="7" id="KW-1185">Reference proteome</keyword>
<feature type="domain" description="Peptidase C-terminal archaeal/bacterial" evidence="5">
    <location>
        <begin position="219"/>
        <end position="292"/>
    </location>
</feature>
<dbReference type="Proteomes" id="UP001237011">
    <property type="component" value="Chromosome"/>
</dbReference>
<accession>A0ABY9HB54</accession>
<dbReference type="InterPro" id="IPR023828">
    <property type="entry name" value="Peptidase_S8_Ser-AS"/>
</dbReference>
<evidence type="ECO:0000313" key="7">
    <source>
        <dbReference type="Proteomes" id="UP001237011"/>
    </source>
</evidence>
<dbReference type="InterPro" id="IPR007280">
    <property type="entry name" value="Peptidase_C_arc/bac"/>
</dbReference>
<protein>
    <submittedName>
        <fullName evidence="6">S8 family serine peptidase</fullName>
    </submittedName>
</protein>
<evidence type="ECO:0000256" key="2">
    <source>
        <dbReference type="ARBA" id="ARBA00022801"/>
    </source>
</evidence>
<reference evidence="6" key="1">
    <citation type="submission" date="2023-08" db="EMBL/GenBank/DDBJ databases">
        <title>Complete genome sequence of Mycoplasma seminis 2200.</title>
        <authorList>
            <person name="Spergser J."/>
        </authorList>
    </citation>
    <scope>NUCLEOTIDE SEQUENCE [LARGE SCALE GENOMIC DNA]</scope>
    <source>
        <strain evidence="6">2200</strain>
    </source>
</reference>
<evidence type="ECO:0000313" key="6">
    <source>
        <dbReference type="EMBL" id="WLP85573.1"/>
    </source>
</evidence>
<keyword evidence="1" id="KW-0645">Protease</keyword>
<dbReference type="SUPFAM" id="SSF49785">
    <property type="entry name" value="Galactose-binding domain-like"/>
    <property type="match status" value="1"/>
</dbReference>
<dbReference type="InterPro" id="IPR000209">
    <property type="entry name" value="Peptidase_S8/S53_dom"/>
</dbReference>
<dbReference type="PROSITE" id="PS00138">
    <property type="entry name" value="SUBTILASE_SER"/>
    <property type="match status" value="1"/>
</dbReference>
<keyword evidence="3" id="KW-0720">Serine protease</keyword>
<dbReference type="InterPro" id="IPR008979">
    <property type="entry name" value="Galactose-bd-like_sf"/>
</dbReference>
<evidence type="ECO:0000259" key="4">
    <source>
        <dbReference type="Pfam" id="PF00082"/>
    </source>
</evidence>
<feature type="domain" description="Peptidase S8/S53" evidence="4">
    <location>
        <begin position="4"/>
        <end position="163"/>
    </location>
</feature>
<organism evidence="6 7">
    <name type="scientific">Mycoplasma seminis</name>
    <dbReference type="NCBI Taxonomy" id="512749"/>
    <lineage>
        <taxon>Bacteria</taxon>
        <taxon>Bacillati</taxon>
        <taxon>Mycoplasmatota</taxon>
        <taxon>Mollicutes</taxon>
        <taxon>Mycoplasmataceae</taxon>
        <taxon>Mycoplasma</taxon>
    </lineage>
</organism>
<dbReference type="Pfam" id="PF04151">
    <property type="entry name" value="PPC"/>
    <property type="match status" value="1"/>
</dbReference>
<keyword evidence="2" id="KW-0378">Hydrolase</keyword>
<dbReference type="SUPFAM" id="SSF52743">
    <property type="entry name" value="Subtilisin-like"/>
    <property type="match status" value="1"/>
</dbReference>
<dbReference type="Gene3D" id="2.60.120.380">
    <property type="match status" value="1"/>
</dbReference>
<evidence type="ECO:0000256" key="3">
    <source>
        <dbReference type="ARBA" id="ARBA00022825"/>
    </source>
</evidence>
<dbReference type="EMBL" id="CP132191">
    <property type="protein sequence ID" value="WLP85573.1"/>
    <property type="molecule type" value="Genomic_DNA"/>
</dbReference>
<proteinExistence type="predicted"/>
<dbReference type="InterPro" id="IPR036852">
    <property type="entry name" value="Peptidase_S8/S53_dom_sf"/>
</dbReference>
<name>A0ABY9HB54_9MOLU</name>
<evidence type="ECO:0000256" key="1">
    <source>
        <dbReference type="ARBA" id="ARBA00022670"/>
    </source>
</evidence>